<keyword evidence="2" id="KW-0378">Hydrolase</keyword>
<evidence type="ECO:0000313" key="3">
    <source>
        <dbReference type="Proteomes" id="UP000199271"/>
    </source>
</evidence>
<dbReference type="EMBL" id="JAHBFI010000019">
    <property type="protein sequence ID" value="MBZ5963151.1"/>
    <property type="molecule type" value="Genomic_DNA"/>
</dbReference>
<dbReference type="OMA" id="LFMDEQY"/>
<keyword evidence="2" id="KW-0540">Nuclease</keyword>
<organism evidence="2 4">
    <name type="scientific">Leuconostoc gasicomitatum</name>
    <dbReference type="NCBI Taxonomy" id="115778"/>
    <lineage>
        <taxon>Bacteria</taxon>
        <taxon>Bacillati</taxon>
        <taxon>Bacillota</taxon>
        <taxon>Bacilli</taxon>
        <taxon>Lactobacillales</taxon>
        <taxon>Lactobacillaceae</taxon>
        <taxon>Leuconostoc</taxon>
        <taxon>Leuconostoc gelidum group</taxon>
    </lineage>
</organism>
<dbReference type="RefSeq" id="WP_013231721.1">
    <property type="nucleotide sequence ID" value="NZ_BPKT01000003.1"/>
</dbReference>
<evidence type="ECO:0000313" key="2">
    <source>
        <dbReference type="EMBL" id="MBZ5963151.1"/>
    </source>
</evidence>
<sequence length="309" mass="36428">MTQENQLSPKLRSMIDRAHTEMKQENWHDAAETLTELYDSLSTFEVNYRLVTSLFMDEQYQLASSYADDFLLNYLEEESDFRMVVALAIQNQSFVYAQQLAMLWDNIDTQKKVSQEIRDAEAKAVETMSTTFQTISRQFYHLSDYSIIEQRDRYESARHLPVSQFVIGAKYLLVDPYATPIIRATLLEDLQKLRVSESIQYRWLDDELYTIKLSELPLLTNSKIFEDIADFLDEKLGNEDPIAMDMLAQQVRFELTLLYPRVEEVVTDPEGWVEASIDRYYEHKNITETALQKKWHEKVRSLTENFFEN</sequence>
<dbReference type="GeneID" id="34300553"/>
<evidence type="ECO:0000313" key="4">
    <source>
        <dbReference type="Proteomes" id="UP000752647"/>
    </source>
</evidence>
<proteinExistence type="predicted"/>
<reference evidence="1 3" key="1">
    <citation type="submission" date="2015-12" db="EMBL/GenBank/DDBJ databases">
        <authorList>
            <person name="Andreevskaya M."/>
        </authorList>
    </citation>
    <scope>NUCLEOTIDE SEQUENCE [LARGE SCALE GENOMIC DNA]</scope>
    <source>
        <strain evidence="1 3">C122c</strain>
    </source>
</reference>
<keyword evidence="3" id="KW-1185">Reference proteome</keyword>
<dbReference type="GO" id="GO:0004519">
    <property type="term" value="F:endonuclease activity"/>
    <property type="evidence" value="ECO:0007669"/>
    <property type="project" value="UniProtKB-KW"/>
</dbReference>
<gene>
    <name evidence="1" type="ORF">C122C_1857</name>
    <name evidence="2" type="ORF">KIJ12_08360</name>
</gene>
<name>A0A9Q3XUS9_9LACO</name>
<dbReference type="EMBL" id="FBSY01000001">
    <property type="protein sequence ID" value="CUW03682.1"/>
    <property type="molecule type" value="Genomic_DNA"/>
</dbReference>
<comment type="caution">
    <text evidence="2">The sequence shown here is derived from an EMBL/GenBank/DDBJ whole genome shotgun (WGS) entry which is preliminary data.</text>
</comment>
<evidence type="ECO:0000313" key="1">
    <source>
        <dbReference type="EMBL" id="CUW03682.1"/>
    </source>
</evidence>
<reference evidence="2" key="2">
    <citation type="submission" date="2021-05" db="EMBL/GenBank/DDBJ databases">
        <title>Pangenome of Leuconostoc gelidum warrants species status for Leuconostoc gelidum subsp. gasicomitatum.</title>
        <authorList>
            <person name="Johansson P."/>
            <person name="Sade E."/>
            <person name="Hultman J."/>
            <person name="Auvinen P."/>
            <person name="Bjorkroth J."/>
        </authorList>
    </citation>
    <scope>NUCLEOTIDE SEQUENCE</scope>
    <source>
        <strain evidence="2">A.21.4</strain>
    </source>
</reference>
<dbReference type="AlphaFoldDB" id="A0A9Q3XUS9"/>
<accession>A0A9Q3XUS9</accession>
<protein>
    <submittedName>
        <fullName evidence="2">Type I restriction endonuclease subunit R</fullName>
    </submittedName>
</protein>
<dbReference type="Proteomes" id="UP000752647">
    <property type="component" value="Unassembled WGS sequence"/>
</dbReference>
<dbReference type="Proteomes" id="UP000199271">
    <property type="component" value="Unassembled WGS sequence"/>
</dbReference>
<keyword evidence="2" id="KW-0255">Endonuclease</keyword>